<evidence type="ECO:0000256" key="7">
    <source>
        <dbReference type="ARBA" id="ARBA00022801"/>
    </source>
</evidence>
<evidence type="ECO:0000256" key="4">
    <source>
        <dbReference type="ARBA" id="ARBA00022487"/>
    </source>
</evidence>
<dbReference type="EMBL" id="ML996084">
    <property type="protein sequence ID" value="KAF2153647.1"/>
    <property type="molecule type" value="Genomic_DNA"/>
</dbReference>
<evidence type="ECO:0000256" key="3">
    <source>
        <dbReference type="ARBA" id="ARBA00013095"/>
    </source>
</evidence>
<evidence type="ECO:0000256" key="12">
    <source>
        <dbReference type="RuleBase" id="RU361263"/>
    </source>
</evidence>
<feature type="signal peptide" evidence="12">
    <location>
        <begin position="1"/>
        <end position="16"/>
    </location>
</feature>
<comment type="similarity">
    <text evidence="2 12">Belongs to the cutinase family.</text>
</comment>
<evidence type="ECO:0000256" key="1">
    <source>
        <dbReference type="ARBA" id="ARBA00004613"/>
    </source>
</evidence>
<keyword evidence="14" id="KW-1185">Reference proteome</keyword>
<comment type="subcellular location">
    <subcellularLocation>
        <location evidence="1 12">Secreted</location>
    </subcellularLocation>
</comment>
<dbReference type="GO" id="GO:0050525">
    <property type="term" value="F:cutinase activity"/>
    <property type="evidence" value="ECO:0007669"/>
    <property type="project" value="UniProtKB-UniRule"/>
</dbReference>
<comment type="catalytic activity">
    <reaction evidence="9 12">
        <text>cutin + H2O = cutin monomers.</text>
        <dbReference type="EC" id="3.1.1.74"/>
    </reaction>
</comment>
<comment type="function">
    <text evidence="12">Catalyzes the hydrolysis of complex carboxylic polyesters found in the cell wall of plants. Degrades cutin, a macromolecule that forms the structure of the plant cuticle.</text>
</comment>
<keyword evidence="8 11" id="KW-1015">Disulfide bond</keyword>
<keyword evidence="7 12" id="KW-0378">Hydrolase</keyword>
<dbReference type="AlphaFoldDB" id="A0A9P4J556"/>
<evidence type="ECO:0000256" key="10">
    <source>
        <dbReference type="PIRSR" id="PIRSR611150-1"/>
    </source>
</evidence>
<name>A0A9P4J556_9PEZI</name>
<feature type="active site" evidence="10">
    <location>
        <position position="190"/>
    </location>
</feature>
<feature type="active site" description="Nucleophile" evidence="10">
    <location>
        <position position="135"/>
    </location>
</feature>
<dbReference type="GO" id="GO:0005576">
    <property type="term" value="C:extracellular region"/>
    <property type="evidence" value="ECO:0007669"/>
    <property type="project" value="UniProtKB-SubCell"/>
</dbReference>
<dbReference type="PRINTS" id="PR00129">
    <property type="entry name" value="CUTINASE"/>
</dbReference>
<feature type="active site" description="Proton donor/acceptor" evidence="10">
    <location>
        <position position="203"/>
    </location>
</feature>
<dbReference type="Pfam" id="PF01083">
    <property type="entry name" value="Cutinase"/>
    <property type="match status" value="1"/>
</dbReference>
<feature type="chain" id="PRO_5040545766" description="Cutinase" evidence="12">
    <location>
        <begin position="17"/>
        <end position="222"/>
    </location>
</feature>
<evidence type="ECO:0000256" key="6">
    <source>
        <dbReference type="ARBA" id="ARBA00022729"/>
    </source>
</evidence>
<dbReference type="InterPro" id="IPR029058">
    <property type="entry name" value="AB_hydrolase_fold"/>
</dbReference>
<accession>A0A9P4J556</accession>
<evidence type="ECO:0000256" key="5">
    <source>
        <dbReference type="ARBA" id="ARBA00022525"/>
    </source>
</evidence>
<organism evidence="13 14">
    <name type="scientific">Myriangium duriaei CBS 260.36</name>
    <dbReference type="NCBI Taxonomy" id="1168546"/>
    <lineage>
        <taxon>Eukaryota</taxon>
        <taxon>Fungi</taxon>
        <taxon>Dikarya</taxon>
        <taxon>Ascomycota</taxon>
        <taxon>Pezizomycotina</taxon>
        <taxon>Dothideomycetes</taxon>
        <taxon>Dothideomycetidae</taxon>
        <taxon>Myriangiales</taxon>
        <taxon>Myriangiaceae</taxon>
        <taxon>Myriangium</taxon>
    </lineage>
</organism>
<dbReference type="PANTHER" id="PTHR48250">
    <property type="entry name" value="CUTINASE 2-RELATED"/>
    <property type="match status" value="1"/>
</dbReference>
<protein>
    <recommendedName>
        <fullName evidence="3 12">Cutinase</fullName>
        <ecNumber evidence="3 12">3.1.1.74</ecNumber>
    </recommendedName>
</protein>
<dbReference type="InterPro" id="IPR011150">
    <property type="entry name" value="Cutinase_monf"/>
</dbReference>
<feature type="disulfide bond" evidence="11">
    <location>
        <begin position="47"/>
        <end position="124"/>
    </location>
</feature>
<dbReference type="EC" id="3.1.1.74" evidence="3 12"/>
<dbReference type="GO" id="GO:0016052">
    <property type="term" value="P:carbohydrate catabolic process"/>
    <property type="evidence" value="ECO:0007669"/>
    <property type="project" value="TreeGrafter"/>
</dbReference>
<dbReference type="PROSITE" id="PS00931">
    <property type="entry name" value="CUTINASE_2"/>
    <property type="match status" value="1"/>
</dbReference>
<proteinExistence type="inferred from homology"/>
<gene>
    <name evidence="13" type="ORF">K461DRAFT_114014</name>
</gene>
<dbReference type="InterPro" id="IPR043580">
    <property type="entry name" value="CUTINASE_1"/>
</dbReference>
<dbReference type="PROSITE" id="PS00155">
    <property type="entry name" value="CUTINASE_1"/>
    <property type="match status" value="1"/>
</dbReference>
<evidence type="ECO:0000256" key="8">
    <source>
        <dbReference type="ARBA" id="ARBA00023157"/>
    </source>
</evidence>
<dbReference type="InterPro" id="IPR043579">
    <property type="entry name" value="CUTINASE_2"/>
</dbReference>
<dbReference type="OrthoDB" id="2975078at2759"/>
<dbReference type="SUPFAM" id="SSF53474">
    <property type="entry name" value="alpha/beta-Hydrolases"/>
    <property type="match status" value="1"/>
</dbReference>
<keyword evidence="6 12" id="KW-0732">Signal</keyword>
<evidence type="ECO:0000256" key="2">
    <source>
        <dbReference type="ARBA" id="ARBA00007534"/>
    </source>
</evidence>
<reference evidence="13" key="1">
    <citation type="journal article" date="2020" name="Stud. Mycol.">
        <title>101 Dothideomycetes genomes: a test case for predicting lifestyles and emergence of pathogens.</title>
        <authorList>
            <person name="Haridas S."/>
            <person name="Albert R."/>
            <person name="Binder M."/>
            <person name="Bloem J."/>
            <person name="Labutti K."/>
            <person name="Salamov A."/>
            <person name="Andreopoulos B."/>
            <person name="Baker S."/>
            <person name="Barry K."/>
            <person name="Bills G."/>
            <person name="Bluhm B."/>
            <person name="Cannon C."/>
            <person name="Castanera R."/>
            <person name="Culley D."/>
            <person name="Daum C."/>
            <person name="Ezra D."/>
            <person name="Gonzalez J."/>
            <person name="Henrissat B."/>
            <person name="Kuo A."/>
            <person name="Liang C."/>
            <person name="Lipzen A."/>
            <person name="Lutzoni F."/>
            <person name="Magnuson J."/>
            <person name="Mondo S."/>
            <person name="Nolan M."/>
            <person name="Ohm R."/>
            <person name="Pangilinan J."/>
            <person name="Park H.-J."/>
            <person name="Ramirez L."/>
            <person name="Alfaro M."/>
            <person name="Sun H."/>
            <person name="Tritt A."/>
            <person name="Yoshinaga Y."/>
            <person name="Zwiers L.-H."/>
            <person name="Turgeon B."/>
            <person name="Goodwin S."/>
            <person name="Spatafora J."/>
            <person name="Crous P."/>
            <person name="Grigoriev I."/>
        </authorList>
    </citation>
    <scope>NUCLEOTIDE SEQUENCE</scope>
    <source>
        <strain evidence="13">CBS 260.36</strain>
    </source>
</reference>
<evidence type="ECO:0000313" key="14">
    <source>
        <dbReference type="Proteomes" id="UP000799439"/>
    </source>
</evidence>
<evidence type="ECO:0000256" key="11">
    <source>
        <dbReference type="PIRSR" id="PIRSR611150-2"/>
    </source>
</evidence>
<comment type="caution">
    <text evidence="13">The sequence shown here is derived from an EMBL/GenBank/DDBJ whole genome shotgun (WGS) entry which is preliminary data.</text>
</comment>
<sequence length="222" mass="22633">MKFNLALLGLVGLATAAPAPDKVKRDIDDIVRAATDSATSNELSGPCRPVTFIFARGTTETGNIGNDVGGPLSSALKAKYGTTYVATQGVDYSASLLGNLAAAGCSSDGINNFVSDINLAVSKCPNTQIVIGGYSQGAACLHAAVSKLSTASVGRINAAVTFGDTRNEQSGGQIPPIPSNRKEIFCNAGDGVCDGTLIVTAAHLQYAQDIPAAVSFISTLVH</sequence>
<dbReference type="Gene3D" id="3.40.50.1820">
    <property type="entry name" value="alpha/beta hydrolase"/>
    <property type="match status" value="1"/>
</dbReference>
<dbReference type="InterPro" id="IPR000675">
    <property type="entry name" value="Cutinase/axe"/>
</dbReference>
<evidence type="ECO:0000256" key="9">
    <source>
        <dbReference type="ARBA" id="ARBA00034045"/>
    </source>
</evidence>
<keyword evidence="5 12" id="KW-0964">Secreted</keyword>
<feature type="disulfide bond" evidence="11">
    <location>
        <begin position="186"/>
        <end position="193"/>
    </location>
</feature>
<evidence type="ECO:0000313" key="13">
    <source>
        <dbReference type="EMBL" id="KAF2153647.1"/>
    </source>
</evidence>
<keyword evidence="4 12" id="KW-0719">Serine esterase</keyword>
<dbReference type="PANTHER" id="PTHR48250:SF3">
    <property type="entry name" value="CUTINASE 1-RELATED"/>
    <property type="match status" value="1"/>
</dbReference>
<dbReference type="SMART" id="SM01110">
    <property type="entry name" value="Cutinase"/>
    <property type="match status" value="1"/>
</dbReference>
<dbReference type="Proteomes" id="UP000799439">
    <property type="component" value="Unassembled WGS sequence"/>
</dbReference>